<protein>
    <submittedName>
        <fullName evidence="2">Phage holin family protein</fullName>
    </submittedName>
</protein>
<keyword evidence="1" id="KW-0812">Transmembrane</keyword>
<accession>A0ABV8W1N2</accession>
<evidence type="ECO:0000313" key="3">
    <source>
        <dbReference type="Proteomes" id="UP001595880"/>
    </source>
</evidence>
<evidence type="ECO:0000313" key="2">
    <source>
        <dbReference type="EMBL" id="MFC4389156.1"/>
    </source>
</evidence>
<dbReference type="RefSeq" id="WP_390200690.1">
    <property type="nucleotide sequence ID" value="NZ_JBHSDV010000006.1"/>
</dbReference>
<feature type="transmembrane region" description="Helical" evidence="1">
    <location>
        <begin position="36"/>
        <end position="54"/>
    </location>
</feature>
<sequence>MEELIRQYLIEDALIIVPALLFLGYLFKNTPSFKDWLIPYALTAIGVVLALLLLGLSVDAFLQGVLVSGAAVLGNQFYKQLTKDEE</sequence>
<evidence type="ECO:0000256" key="1">
    <source>
        <dbReference type="SAM" id="Phobius"/>
    </source>
</evidence>
<keyword evidence="1" id="KW-0472">Membrane</keyword>
<dbReference type="EMBL" id="JBHSDV010000006">
    <property type="protein sequence ID" value="MFC4389156.1"/>
    <property type="molecule type" value="Genomic_DNA"/>
</dbReference>
<dbReference type="Pfam" id="PF16079">
    <property type="entry name" value="Phage_holin_5_2"/>
    <property type="match status" value="1"/>
</dbReference>
<dbReference type="Proteomes" id="UP001595880">
    <property type="component" value="Unassembled WGS sequence"/>
</dbReference>
<keyword evidence="3" id="KW-1185">Reference proteome</keyword>
<name>A0ABV8W1N2_9BACI</name>
<gene>
    <name evidence="2" type="ORF">ACFOZ1_15345</name>
</gene>
<organism evidence="2 3">
    <name type="scientific">Gracilibacillus marinus</name>
    <dbReference type="NCBI Taxonomy" id="630535"/>
    <lineage>
        <taxon>Bacteria</taxon>
        <taxon>Bacillati</taxon>
        <taxon>Bacillota</taxon>
        <taxon>Bacilli</taxon>
        <taxon>Bacillales</taxon>
        <taxon>Bacillaceae</taxon>
        <taxon>Gracilibacillus</taxon>
    </lineage>
</organism>
<comment type="caution">
    <text evidence="2">The sequence shown here is derived from an EMBL/GenBank/DDBJ whole genome shotgun (WGS) entry which is preliminary data.</text>
</comment>
<feature type="transmembrane region" description="Helical" evidence="1">
    <location>
        <begin position="6"/>
        <end position="27"/>
    </location>
</feature>
<keyword evidence="1" id="KW-1133">Transmembrane helix</keyword>
<reference evidence="3" key="1">
    <citation type="journal article" date="2019" name="Int. J. Syst. Evol. Microbiol.">
        <title>The Global Catalogue of Microorganisms (GCM) 10K type strain sequencing project: providing services to taxonomists for standard genome sequencing and annotation.</title>
        <authorList>
            <consortium name="The Broad Institute Genomics Platform"/>
            <consortium name="The Broad Institute Genome Sequencing Center for Infectious Disease"/>
            <person name="Wu L."/>
            <person name="Ma J."/>
        </authorList>
    </citation>
    <scope>NUCLEOTIDE SEQUENCE [LARGE SCALE GENOMIC DNA]</scope>
    <source>
        <strain evidence="3">KACC 14058</strain>
    </source>
</reference>
<proteinExistence type="predicted"/>
<dbReference type="InterPro" id="IPR032111">
    <property type="entry name" value="Clostridium_phage_holin"/>
</dbReference>